<name>A0ABQ9H7J3_9NEOP</name>
<proteinExistence type="predicted"/>
<dbReference type="Proteomes" id="UP001159363">
    <property type="component" value="Chromosome 5"/>
</dbReference>
<organism evidence="1 2">
    <name type="scientific">Dryococelus australis</name>
    <dbReference type="NCBI Taxonomy" id="614101"/>
    <lineage>
        <taxon>Eukaryota</taxon>
        <taxon>Metazoa</taxon>
        <taxon>Ecdysozoa</taxon>
        <taxon>Arthropoda</taxon>
        <taxon>Hexapoda</taxon>
        <taxon>Insecta</taxon>
        <taxon>Pterygota</taxon>
        <taxon>Neoptera</taxon>
        <taxon>Polyneoptera</taxon>
        <taxon>Phasmatodea</taxon>
        <taxon>Verophasmatodea</taxon>
        <taxon>Anareolatae</taxon>
        <taxon>Phasmatidae</taxon>
        <taxon>Eurycanthinae</taxon>
        <taxon>Dryococelus</taxon>
    </lineage>
</organism>
<evidence type="ECO:0000313" key="1">
    <source>
        <dbReference type="EMBL" id="KAJ8880294.1"/>
    </source>
</evidence>
<sequence length="268" mass="31643">MPCCAVQNFRNYSRKTGSAKGLFKTDTSRVCSIHISGNDYERDLQSKLTGIKRKLTLKTDMVSHLFLPNVTSKEFLKRNISIIQRVNFYTKQNLIIPNASIIFGGCNKVKGYIWKKSERKTVYLRQELIIIEIQHRQSKICKLKTKGNFERCIYSKTNRKADLQKQKEGVFTFAEERWSVITWIINYLKMDSQPVVFTCHPKRNRLLSMSSRERLTFLSFNEMRDDYRMCYIQREDTKMGPHSNAQVIIGRGMTSKWKQLIFYDFQQK</sequence>
<keyword evidence="2" id="KW-1185">Reference proteome</keyword>
<evidence type="ECO:0000313" key="2">
    <source>
        <dbReference type="Proteomes" id="UP001159363"/>
    </source>
</evidence>
<reference evidence="1 2" key="1">
    <citation type="submission" date="2023-02" db="EMBL/GenBank/DDBJ databases">
        <title>LHISI_Scaffold_Assembly.</title>
        <authorList>
            <person name="Stuart O.P."/>
            <person name="Cleave R."/>
            <person name="Magrath M.J.L."/>
            <person name="Mikheyev A.S."/>
        </authorList>
    </citation>
    <scope>NUCLEOTIDE SEQUENCE [LARGE SCALE GENOMIC DNA]</scope>
    <source>
        <strain evidence="1">Daus_M_001</strain>
        <tissue evidence="1">Leg muscle</tissue>
    </source>
</reference>
<dbReference type="EMBL" id="JARBHB010000006">
    <property type="protein sequence ID" value="KAJ8880294.1"/>
    <property type="molecule type" value="Genomic_DNA"/>
</dbReference>
<accession>A0ABQ9H7J3</accession>
<protein>
    <submittedName>
        <fullName evidence="1">Uncharacterized protein</fullName>
    </submittedName>
</protein>
<comment type="caution">
    <text evidence="1">The sequence shown here is derived from an EMBL/GenBank/DDBJ whole genome shotgun (WGS) entry which is preliminary data.</text>
</comment>
<gene>
    <name evidence="1" type="ORF">PR048_016760</name>
</gene>